<name>A0A5D4SBI8_9BACI</name>
<keyword evidence="1" id="KW-0812">Transmembrane</keyword>
<dbReference type="EMBL" id="VTES01000007">
    <property type="protein sequence ID" value="TYS60339.1"/>
    <property type="molecule type" value="Genomic_DNA"/>
</dbReference>
<reference evidence="2 3" key="1">
    <citation type="submission" date="2019-08" db="EMBL/GenBank/DDBJ databases">
        <title>Bacillus genomes from the desert of Cuatro Cienegas, Coahuila.</title>
        <authorList>
            <person name="Olmedo-Alvarez G."/>
        </authorList>
    </citation>
    <scope>NUCLEOTIDE SEQUENCE [LARGE SCALE GENOMIC DNA]</scope>
    <source>
        <strain evidence="2 3">CH37_1T</strain>
    </source>
</reference>
<accession>A0A5D4SBI8</accession>
<dbReference type="Proteomes" id="UP000323732">
    <property type="component" value="Unassembled WGS sequence"/>
</dbReference>
<dbReference type="GeneID" id="97348510"/>
<organism evidence="2 3">
    <name type="scientific">Bacillus infantis</name>
    <dbReference type="NCBI Taxonomy" id="324767"/>
    <lineage>
        <taxon>Bacteria</taxon>
        <taxon>Bacillati</taxon>
        <taxon>Bacillota</taxon>
        <taxon>Bacilli</taxon>
        <taxon>Bacillales</taxon>
        <taxon>Bacillaceae</taxon>
        <taxon>Bacillus</taxon>
    </lineage>
</organism>
<gene>
    <name evidence="2" type="ORF">FZD47_21265</name>
</gene>
<proteinExistence type="predicted"/>
<evidence type="ECO:0000256" key="1">
    <source>
        <dbReference type="SAM" id="Phobius"/>
    </source>
</evidence>
<sequence length="67" mass="7798">MEKLKQLLLFTALGGQLLGLAMIFINLKAAVIFYASYAILIIALLIMVGWERNKEKKEENEHDYRHY</sequence>
<dbReference type="AlphaFoldDB" id="A0A5D4SBI8"/>
<protein>
    <submittedName>
        <fullName evidence="2">Uncharacterized protein</fullName>
    </submittedName>
</protein>
<comment type="caution">
    <text evidence="2">The sequence shown here is derived from an EMBL/GenBank/DDBJ whole genome shotgun (WGS) entry which is preliminary data.</text>
</comment>
<keyword evidence="1" id="KW-1133">Transmembrane helix</keyword>
<dbReference type="RefSeq" id="WP_009795140.1">
    <property type="nucleotide sequence ID" value="NZ_CP160000.1"/>
</dbReference>
<evidence type="ECO:0000313" key="2">
    <source>
        <dbReference type="EMBL" id="TYS60339.1"/>
    </source>
</evidence>
<keyword evidence="1" id="KW-0472">Membrane</keyword>
<feature type="transmembrane region" description="Helical" evidence="1">
    <location>
        <begin position="7"/>
        <end position="25"/>
    </location>
</feature>
<feature type="transmembrane region" description="Helical" evidence="1">
    <location>
        <begin position="31"/>
        <end position="50"/>
    </location>
</feature>
<evidence type="ECO:0000313" key="3">
    <source>
        <dbReference type="Proteomes" id="UP000323732"/>
    </source>
</evidence>